<dbReference type="InterPro" id="IPR005570">
    <property type="entry name" value="RPABC3"/>
</dbReference>
<dbReference type="GO" id="GO:0006384">
    <property type="term" value="P:transcription initiation at RNA polymerase III promoter"/>
    <property type="evidence" value="ECO:0007669"/>
    <property type="project" value="EnsemblFungi"/>
</dbReference>
<dbReference type="GO" id="GO:0006386">
    <property type="term" value="P:termination of RNA polymerase III transcription"/>
    <property type="evidence" value="ECO:0007669"/>
    <property type="project" value="EnsemblFungi"/>
</dbReference>
<evidence type="ECO:0000256" key="4">
    <source>
        <dbReference type="PIRNR" id="PIRNR000779"/>
    </source>
</evidence>
<dbReference type="GO" id="GO:0005736">
    <property type="term" value="C:RNA polymerase I complex"/>
    <property type="evidence" value="ECO:0007669"/>
    <property type="project" value="EnsemblFungi"/>
</dbReference>
<comment type="similarity">
    <text evidence="2 4">Belongs to the eukaryotic RPB8 RNA polymerase subunit family.</text>
</comment>
<keyword evidence="6" id="KW-1185">Reference proteome</keyword>
<gene>
    <name evidence="5" type="ORF">JI435_086360</name>
</gene>
<comment type="function">
    <text evidence="4">DNA-dependent RNA polymerase catalyzes the transcription of DNA into RNA using the four ribonucleoside triphosphates as substrates. Common component of RNA polymerases I, II and III which synthesize ribosomal RNA precursors, mRNA precursors and many functional non-coding RNAs, and small RNAs, such as 5S rRNA and tRNAs, respectively.</text>
</comment>
<proteinExistence type="inferred from homology"/>
<organism evidence="5 6">
    <name type="scientific">Phaeosphaeria nodorum (strain SN15 / ATCC MYA-4574 / FGSC 10173)</name>
    <name type="common">Glume blotch fungus</name>
    <name type="synonym">Parastagonospora nodorum</name>
    <dbReference type="NCBI Taxonomy" id="321614"/>
    <lineage>
        <taxon>Eukaryota</taxon>
        <taxon>Fungi</taxon>
        <taxon>Dikarya</taxon>
        <taxon>Ascomycota</taxon>
        <taxon>Pezizomycotina</taxon>
        <taxon>Dothideomycetes</taxon>
        <taxon>Pleosporomycetidae</taxon>
        <taxon>Pleosporales</taxon>
        <taxon>Pleosporineae</taxon>
        <taxon>Phaeosphaeriaceae</taxon>
        <taxon>Parastagonospora</taxon>
    </lineage>
</organism>
<dbReference type="Gene3D" id="2.40.50.140">
    <property type="entry name" value="Nucleic acid-binding proteins"/>
    <property type="match status" value="1"/>
</dbReference>
<dbReference type="GO" id="GO:0005665">
    <property type="term" value="C:RNA polymerase II, core complex"/>
    <property type="evidence" value="ECO:0007669"/>
    <property type="project" value="UniProtKB-UniRule"/>
</dbReference>
<dbReference type="EMBL" id="CP069029">
    <property type="protein sequence ID" value="QRC97590.1"/>
    <property type="molecule type" value="Genomic_DNA"/>
</dbReference>
<accession>A0A7U2HZF3</accession>
<dbReference type="PANTHER" id="PTHR10917">
    <property type="entry name" value="DNA-DIRECTED RNA POLYMERASES I, II, AND III SUBUNIT RPABC3"/>
    <property type="match status" value="1"/>
</dbReference>
<dbReference type="GO" id="GO:0042797">
    <property type="term" value="P:tRNA transcription by RNA polymerase III"/>
    <property type="evidence" value="ECO:0007669"/>
    <property type="project" value="EnsemblFungi"/>
</dbReference>
<dbReference type="OrthoDB" id="20018at2759"/>
<dbReference type="Pfam" id="PF03870">
    <property type="entry name" value="RNA_pol_Rpb8"/>
    <property type="match status" value="1"/>
</dbReference>
<evidence type="ECO:0000313" key="5">
    <source>
        <dbReference type="EMBL" id="QRC97590.1"/>
    </source>
</evidence>
<dbReference type="GO" id="GO:0006367">
    <property type="term" value="P:transcription initiation at RNA polymerase II promoter"/>
    <property type="evidence" value="ECO:0007669"/>
    <property type="project" value="EnsemblFungi"/>
</dbReference>
<dbReference type="InterPro" id="IPR012340">
    <property type="entry name" value="NA-bd_OB-fold"/>
</dbReference>
<dbReference type="FunFam" id="2.40.50.140:FF:000191">
    <property type="entry name" value="DNA-directed RNA polymerases I, II, and III subunit RPABC3"/>
    <property type="match status" value="1"/>
</dbReference>
<keyword evidence="5" id="KW-0804">Transcription</keyword>
<dbReference type="SMART" id="SM00658">
    <property type="entry name" value="RPOL8c"/>
    <property type="match status" value="1"/>
</dbReference>
<evidence type="ECO:0000256" key="1">
    <source>
        <dbReference type="ARBA" id="ARBA00004123"/>
    </source>
</evidence>
<evidence type="ECO:0000256" key="2">
    <source>
        <dbReference type="ARBA" id="ARBA00008912"/>
    </source>
</evidence>
<keyword evidence="3 4" id="KW-0539">Nucleus</keyword>
<dbReference type="OMA" id="KEDDKGW"/>
<dbReference type="Proteomes" id="UP000663193">
    <property type="component" value="Chromosome 7"/>
</dbReference>
<comment type="subcellular location">
    <subcellularLocation>
        <location evidence="1">Nucleus</location>
    </subcellularLocation>
</comment>
<dbReference type="GO" id="GO:0006362">
    <property type="term" value="P:transcription elongation by RNA polymerase I"/>
    <property type="evidence" value="ECO:0007669"/>
    <property type="project" value="EnsemblFungi"/>
</dbReference>
<dbReference type="KEGG" id="pno:SNOG_08636"/>
<sequence length="148" mass="16616">MADAQLFEENFIVTKVNKEKYDRVHRLSGTSTDGSLTFTLDINHELWPVAEGSTINIVLATTLALDGTTKEGAETSWRNVSRSNTATLADLFEYVCYGKNYRFEDAEAGAETVKYYASFGGMLLYIEGPYRKLNGLKIDEIYMLCKKA</sequence>
<dbReference type="SUPFAM" id="SSF50249">
    <property type="entry name" value="Nucleic acid-binding proteins"/>
    <property type="match status" value="1"/>
</dbReference>
<dbReference type="RefSeq" id="XP_001798945.1">
    <property type="nucleotide sequence ID" value="XM_001798893.1"/>
</dbReference>
<evidence type="ECO:0000256" key="3">
    <source>
        <dbReference type="ARBA" id="ARBA00023242"/>
    </source>
</evidence>
<dbReference type="VEuPathDB" id="FungiDB:JI435_086360"/>
<reference evidence="6" key="1">
    <citation type="journal article" date="2021" name="BMC Genomics">
        <title>Chromosome-level genome assembly and manually-curated proteome of model necrotroph Parastagonospora nodorum Sn15 reveals a genome-wide trove of candidate effector homologs, and redundancy of virulence-related functions within an accessory chromosome.</title>
        <authorList>
            <person name="Bertazzoni S."/>
            <person name="Jones D.A.B."/>
            <person name="Phan H.T."/>
            <person name="Tan K.-C."/>
            <person name="Hane J.K."/>
        </authorList>
    </citation>
    <scope>NUCLEOTIDE SEQUENCE [LARGE SCALE GENOMIC DNA]</scope>
    <source>
        <strain evidence="6">SN15 / ATCC MYA-4574 / FGSC 10173)</strain>
    </source>
</reference>
<keyword evidence="5" id="KW-0240">DNA-directed RNA polymerase</keyword>
<name>A0A7U2HZF3_PHANO</name>
<dbReference type="GO" id="GO:0005666">
    <property type="term" value="C:RNA polymerase III complex"/>
    <property type="evidence" value="ECO:0007669"/>
    <property type="project" value="EnsemblFungi"/>
</dbReference>
<dbReference type="PIRSF" id="PIRSF000779">
    <property type="entry name" value="RNA_pol_Rpb8"/>
    <property type="match status" value="1"/>
</dbReference>
<dbReference type="GO" id="GO:0003968">
    <property type="term" value="F:RNA-directed RNA polymerase activity"/>
    <property type="evidence" value="ECO:0007669"/>
    <property type="project" value="EnsemblFungi"/>
</dbReference>
<protein>
    <recommendedName>
        <fullName evidence="4">DNA-directed RNA polymerases I, II, and III subunit RPABC3</fullName>
    </recommendedName>
</protein>
<dbReference type="GO" id="GO:0006361">
    <property type="term" value="P:transcription initiation at RNA polymerase I promoter"/>
    <property type="evidence" value="ECO:0007669"/>
    <property type="project" value="EnsemblFungi"/>
</dbReference>
<dbReference type="AlphaFoldDB" id="A0A7U2HZF3"/>
<dbReference type="GO" id="GO:0006368">
    <property type="term" value="P:transcription elongation by RNA polymerase II"/>
    <property type="evidence" value="ECO:0007669"/>
    <property type="project" value="EnsemblFungi"/>
</dbReference>
<dbReference type="GO" id="GO:0003899">
    <property type="term" value="F:DNA-directed RNA polymerase activity"/>
    <property type="evidence" value="ECO:0007669"/>
    <property type="project" value="UniProtKB-UniRule"/>
</dbReference>
<dbReference type="GO" id="GO:0006363">
    <property type="term" value="P:termination of RNA polymerase I transcription"/>
    <property type="evidence" value="ECO:0007669"/>
    <property type="project" value="EnsemblFungi"/>
</dbReference>
<evidence type="ECO:0000313" key="6">
    <source>
        <dbReference type="Proteomes" id="UP000663193"/>
    </source>
</evidence>
<dbReference type="PANTHER" id="PTHR10917:SF0">
    <property type="entry name" value="DNA-DIRECTED RNA POLYMERASES I, II, AND III SUBUNIT RPABC3"/>
    <property type="match status" value="1"/>
</dbReference>